<feature type="compositionally biased region" description="Polar residues" evidence="1">
    <location>
        <begin position="593"/>
        <end position="613"/>
    </location>
</feature>
<evidence type="ECO:0000256" key="1">
    <source>
        <dbReference type="SAM" id="MobiDB-lite"/>
    </source>
</evidence>
<protein>
    <submittedName>
        <fullName evidence="2">Protein RMD9</fullName>
    </submittedName>
</protein>
<sequence length="682" mass="76455">MFRLVQQQTLKTRVQVPNQFVSASRNSLNSQFRFNSAVALDINASQDPAAAAAAAAGLKSPSDRSSSKGFESNEVIERNVKKVRNLRKNIKFDNFKKSANYAKLNALDDCLARGLEASMARQGDGRYTEHTNMFWDSVNTAMNLYRDLTSMNDLTAMRASRVIQLLHIALKINRTQLTSMNKKPDYDSQSFHKEMTNYLCESLREISADILGGRVGVTEHGASHLLSSFKELLLYEETLNIWRSAVNSDNKDIVKPFMYPNVVGVVLPLLYENGTSFDEIKTLYEKSANIVPHRQGPSPNLILGMIKTSLAANENEHALALFQEMCTAEGSAASPYAALTGTHLAFIGECKDLFVAKSFFERALSKEMPYKINLQVSSVKQLIQNIWDQTHDFNEVVDVWVKATRYYGQKVSHGISSSLNSKFISIFFENYVNDKVAGLEHLKELINAYNDMKAIDEPFLNIILTKCTVWKDKNIIESLEKLYELYHIPKTIVTYRIILKAMGSIDVSNEVITDRWIQLIKKADQIGQTYIANADWAALRDATVTYAEKDFQANKKNISANGSAGFGMTRQDSYNPALEAANASGAFDDFNEPCSTGNGQPQTLTGANNSSSSEQDKDDRVLLYYKLVKRYGGYCRDAKQYSRITTGIASNFEVAVQYLPILNSLDVSSMYVPPLTNFQLKH</sequence>
<evidence type="ECO:0000313" key="2">
    <source>
        <dbReference type="EMBL" id="QGN14436.1"/>
    </source>
</evidence>
<feature type="region of interest" description="Disordered" evidence="1">
    <location>
        <begin position="590"/>
        <end position="615"/>
    </location>
</feature>
<proteinExistence type="predicted"/>
<reference evidence="2 3" key="1">
    <citation type="submission" date="2016-03" db="EMBL/GenBank/DDBJ databases">
        <title>How can Kluyveromyces marxianus grow so fast - potential evolutionary course in Saccharomyces Complex revealed by comparative genomics.</title>
        <authorList>
            <person name="Mo W."/>
            <person name="Lu W."/>
            <person name="Yang X."/>
            <person name="Qi J."/>
            <person name="Lv H."/>
        </authorList>
    </citation>
    <scope>NUCLEOTIDE SEQUENCE [LARGE SCALE GENOMIC DNA]</scope>
    <source>
        <strain evidence="2 3">FIM1</strain>
    </source>
</reference>
<dbReference type="EMBL" id="CP015055">
    <property type="protein sequence ID" value="QGN14436.1"/>
    <property type="molecule type" value="Genomic_DNA"/>
</dbReference>
<name>A0ABX6ERH3_KLUMA</name>
<organism evidence="2 3">
    <name type="scientific">Kluyveromyces marxianus</name>
    <name type="common">Yeast</name>
    <name type="synonym">Candida kefyr</name>
    <dbReference type="NCBI Taxonomy" id="4911"/>
    <lineage>
        <taxon>Eukaryota</taxon>
        <taxon>Fungi</taxon>
        <taxon>Dikarya</taxon>
        <taxon>Ascomycota</taxon>
        <taxon>Saccharomycotina</taxon>
        <taxon>Saccharomycetes</taxon>
        <taxon>Saccharomycetales</taxon>
        <taxon>Saccharomycetaceae</taxon>
        <taxon>Kluyveromyces</taxon>
    </lineage>
</organism>
<evidence type="ECO:0000313" key="3">
    <source>
        <dbReference type="Proteomes" id="UP000422736"/>
    </source>
</evidence>
<gene>
    <name evidence="2" type="primary">RMD9</name>
    <name evidence="2" type="ORF">FIM1_1097</name>
</gene>
<dbReference type="Proteomes" id="UP000422736">
    <property type="component" value="Chromosome 2"/>
</dbReference>
<keyword evidence="3" id="KW-1185">Reference proteome</keyword>
<accession>A0ABX6ERH3</accession>